<dbReference type="WBParaSite" id="RSKR_0000599700.1">
    <property type="protein sequence ID" value="RSKR_0000599700.1"/>
    <property type="gene ID" value="RSKR_0000599700"/>
</dbReference>
<protein>
    <submittedName>
        <fullName evidence="2">Receptor expression-enhancing protein</fullName>
    </submittedName>
</protein>
<evidence type="ECO:0000313" key="1">
    <source>
        <dbReference type="Proteomes" id="UP000095286"/>
    </source>
</evidence>
<sequence length="244" mass="27987">MFIKTPVYNETDDTLEILKYKGSIKRWFVGLNVITFAAIFGELFFALFVGFGAIPLIVVIVMEYIYFLSVCRNGQPSAMRVYTYFQVACTVMFAYRVITSFLLFEGIILALYAFRAFITFFIFKYYSLYLEKVSLVTKNAQQQSTLPQESFLSKLRSQYNSTKQTLQTAQKVSAVVNSTSALFETSKKPPQNDLPTTYLGRENKTNKYGFNFDDIFKDQPKVPKHDQAASSIKNGKDEFIEIDI</sequence>
<evidence type="ECO:0000313" key="2">
    <source>
        <dbReference type="WBParaSite" id="RSKR_0000599700.1"/>
    </source>
</evidence>
<accession>A0AC35TZH3</accession>
<organism evidence="1 2">
    <name type="scientific">Rhabditophanes sp. KR3021</name>
    <dbReference type="NCBI Taxonomy" id="114890"/>
    <lineage>
        <taxon>Eukaryota</taxon>
        <taxon>Metazoa</taxon>
        <taxon>Ecdysozoa</taxon>
        <taxon>Nematoda</taxon>
        <taxon>Chromadorea</taxon>
        <taxon>Rhabditida</taxon>
        <taxon>Tylenchina</taxon>
        <taxon>Panagrolaimomorpha</taxon>
        <taxon>Strongyloidoidea</taxon>
        <taxon>Alloionematidae</taxon>
        <taxon>Rhabditophanes</taxon>
    </lineage>
</organism>
<dbReference type="Proteomes" id="UP000095286">
    <property type="component" value="Unplaced"/>
</dbReference>
<proteinExistence type="predicted"/>
<reference evidence="2" key="1">
    <citation type="submission" date="2016-11" db="UniProtKB">
        <authorList>
            <consortium name="WormBaseParasite"/>
        </authorList>
    </citation>
    <scope>IDENTIFICATION</scope>
    <source>
        <strain evidence="2">KR3021</strain>
    </source>
</reference>
<name>A0AC35TZH3_9BILA</name>